<dbReference type="GO" id="GO:0016020">
    <property type="term" value="C:membrane"/>
    <property type="evidence" value="ECO:0007669"/>
    <property type="project" value="InterPro"/>
</dbReference>
<keyword evidence="1" id="KW-0812">Transmembrane</keyword>
<dbReference type="AlphaFoldDB" id="A0A5F0N311"/>
<feature type="transmembrane region" description="Helical" evidence="1">
    <location>
        <begin position="6"/>
        <end position="26"/>
    </location>
</feature>
<dbReference type="EMBL" id="NRPP01000007">
    <property type="protein sequence ID" value="TFJ28470.1"/>
    <property type="molecule type" value="Genomic_DNA"/>
</dbReference>
<evidence type="ECO:0000259" key="2">
    <source>
        <dbReference type="Pfam" id="PF09648"/>
    </source>
</evidence>
<evidence type="ECO:0000313" key="3">
    <source>
        <dbReference type="EMBL" id="TFJ28470.1"/>
    </source>
</evidence>
<dbReference type="RefSeq" id="WP_074402371.1">
    <property type="nucleotide sequence ID" value="NZ_CBCPJW010000005.1"/>
</dbReference>
<keyword evidence="1" id="KW-1133">Transmembrane helix</keyword>
<accession>A0A5F0N311</accession>
<sequence length="288" mass="32890">MDFKRIEIIFTITFLCLNIFLLSSYLDKNKIVSYQNDSSLKINTLEEMKKESIEVPSKLSDEKIAVPFVKAENEDLLEQNLSKLNKQTVKRMESSNLLYSILTSSFELMPAGREFKRSDLAKVDEFIKNDQILFGSEYQYFKFTPDKKELVYTQVANNIPITDGTGQITFHLDNDNRIISYEQTYAGPVKVTGKSRELISEKRAVELLYQNSEVQANSEVRKPILSYHRTLSLEDLSIYGPIWYIEVKTSNEVKIKLVNAIDGSIIKDLSSRTDGTDSASDVSDGNME</sequence>
<dbReference type="InterPro" id="IPR018604">
    <property type="entry name" value="YycI-like"/>
</dbReference>
<reference evidence="3 4" key="1">
    <citation type="journal article" date="2018" name="Int. J. Food Microbiol.">
        <title>Growth of Carnobacterium spp. isolated from chilled vacuum-packaged meat under relevant acidic conditions.</title>
        <authorList>
            <person name="Zhang P."/>
            <person name="Badoni M."/>
            <person name="Ganzle M."/>
            <person name="Yang X."/>
        </authorList>
    </citation>
    <scope>NUCLEOTIDE SEQUENCE [LARGE SCALE GENOMIC DNA]</scope>
    <source>
        <strain evidence="3 4">B2</strain>
    </source>
</reference>
<evidence type="ECO:0000256" key="1">
    <source>
        <dbReference type="SAM" id="Phobius"/>
    </source>
</evidence>
<comment type="caution">
    <text evidence="3">The sequence shown here is derived from an EMBL/GenBank/DDBJ whole genome shotgun (WGS) entry which is preliminary data.</text>
</comment>
<dbReference type="Proteomes" id="UP000297938">
    <property type="component" value="Unassembled WGS sequence"/>
</dbReference>
<name>A0A5F0N311_CARDV</name>
<protein>
    <recommendedName>
        <fullName evidence="2">Regulatory protein YycH-like domain-containing protein</fullName>
    </recommendedName>
</protein>
<proteinExistence type="predicted"/>
<keyword evidence="1" id="KW-0472">Membrane</keyword>
<dbReference type="Pfam" id="PF09648">
    <property type="entry name" value="YycI"/>
    <property type="match status" value="1"/>
</dbReference>
<evidence type="ECO:0000313" key="4">
    <source>
        <dbReference type="Proteomes" id="UP000297938"/>
    </source>
</evidence>
<gene>
    <name evidence="3" type="ORF">CKN69_02785</name>
</gene>
<organism evidence="3 4">
    <name type="scientific">Carnobacterium divergens</name>
    <name type="common">Lactobacillus divergens</name>
    <dbReference type="NCBI Taxonomy" id="2748"/>
    <lineage>
        <taxon>Bacteria</taxon>
        <taxon>Bacillati</taxon>
        <taxon>Bacillota</taxon>
        <taxon>Bacilli</taxon>
        <taxon>Lactobacillales</taxon>
        <taxon>Carnobacteriaceae</taxon>
        <taxon>Carnobacterium</taxon>
    </lineage>
</organism>
<feature type="domain" description="Regulatory protein YycH-like" evidence="2">
    <location>
        <begin position="39"/>
        <end position="261"/>
    </location>
</feature>
<dbReference type="Gene3D" id="2.40.128.690">
    <property type="entry name" value="YycH protein, domain 3-like"/>
    <property type="match status" value="1"/>
</dbReference>